<organism evidence="3 4">
    <name type="scientific">Nonomuraea ferruginea</name>
    <dbReference type="NCBI Taxonomy" id="46174"/>
    <lineage>
        <taxon>Bacteria</taxon>
        <taxon>Bacillati</taxon>
        <taxon>Actinomycetota</taxon>
        <taxon>Actinomycetes</taxon>
        <taxon>Streptosporangiales</taxon>
        <taxon>Streptosporangiaceae</taxon>
        <taxon>Nonomuraea</taxon>
    </lineage>
</organism>
<name>A0ABT4ST53_9ACTN</name>
<dbReference type="Proteomes" id="UP001212498">
    <property type="component" value="Unassembled WGS sequence"/>
</dbReference>
<evidence type="ECO:0000313" key="4">
    <source>
        <dbReference type="Proteomes" id="UP001212498"/>
    </source>
</evidence>
<sequence length="461" mass="48190">MSGRTAVTLFSGGRGGAGIARGLLRTPGVDLTLVINGYDNGRSTGALRRYLPGMLGPSDFRKNLLVHLDDRDPRQAALRSVLEHRLTAGAKELTALAHAISSPSSPARTADAPDPVALRSVLEHRLTAGKEELADAIGGPASPSTRTTNAPDPAALPPSARTASALDPAALSPQARAAIGRDLAAFLCWIDSHPDGLDLTECALGNLVFAGAYLRLGEDFNAAVRACARTFESPLGLVNVTGGENAFLVALKQDGRLLADEADIVAPQDAAAITDLFLLREPLTFERRAELAARPVQEVRRILTDLRATVSLNPEAGDAIRNADLLLYGPGTPHSSLLPSYLTPGAADAIAESRAAAKVFVVNTRDDHDVQGLSAPELVGRTLSYLGDPGNERGTVTHVLSHRAPDAPGVPSDVVAGGVWAGARWVTADLADADRPGVHCGPRTVRALMDIADEAALTRTP</sequence>
<keyword evidence="3" id="KW-0808">Transferase</keyword>
<dbReference type="PANTHER" id="PTHR30135:SF3">
    <property type="entry name" value="GLUCONEOGENESIS FACTOR-RELATED"/>
    <property type="match status" value="1"/>
</dbReference>
<comment type="caution">
    <text evidence="3">The sequence shown here is derived from an EMBL/GenBank/DDBJ whole genome shotgun (WGS) entry which is preliminary data.</text>
</comment>
<dbReference type="GO" id="GO:0016740">
    <property type="term" value="F:transferase activity"/>
    <property type="evidence" value="ECO:0007669"/>
    <property type="project" value="UniProtKB-KW"/>
</dbReference>
<dbReference type="InterPro" id="IPR038136">
    <property type="entry name" value="CofD-like_dom_sf"/>
</dbReference>
<feature type="region of interest" description="Disordered" evidence="2">
    <location>
        <begin position="132"/>
        <end position="164"/>
    </location>
</feature>
<dbReference type="Pfam" id="PF01933">
    <property type="entry name" value="CofD"/>
    <property type="match status" value="1"/>
</dbReference>
<evidence type="ECO:0000256" key="1">
    <source>
        <dbReference type="ARBA" id="ARBA00022490"/>
    </source>
</evidence>
<gene>
    <name evidence="3" type="ORF">OUY24_06275</name>
</gene>
<reference evidence="3 4" key="1">
    <citation type="submission" date="2022-11" db="EMBL/GenBank/DDBJ databases">
        <title>Nonomuraea corallina sp. nov., a new species of the genus Nonomuraea isolated from sea side sediment in Thai sea.</title>
        <authorList>
            <person name="Ngamcharungchit C."/>
            <person name="Matsumoto A."/>
            <person name="Suriyachadkun C."/>
            <person name="Panbangred W."/>
            <person name="Inahashi Y."/>
            <person name="Intra B."/>
        </authorList>
    </citation>
    <scope>NUCLEOTIDE SEQUENCE [LARGE SCALE GENOMIC DNA]</scope>
    <source>
        <strain evidence="3 4">DSM 43553</strain>
    </source>
</reference>
<dbReference type="RefSeq" id="WP_271275511.1">
    <property type="nucleotide sequence ID" value="NZ_BAABFD010000026.1"/>
</dbReference>
<dbReference type="InterPro" id="IPR002882">
    <property type="entry name" value="CofD"/>
</dbReference>
<evidence type="ECO:0000313" key="3">
    <source>
        <dbReference type="EMBL" id="MDA0640219.1"/>
    </source>
</evidence>
<accession>A0ABT4ST53</accession>
<keyword evidence="4" id="KW-1185">Reference proteome</keyword>
<dbReference type="Gene3D" id="3.40.50.10680">
    <property type="entry name" value="CofD-like domains"/>
    <property type="match status" value="1"/>
</dbReference>
<evidence type="ECO:0000256" key="2">
    <source>
        <dbReference type="SAM" id="MobiDB-lite"/>
    </source>
</evidence>
<dbReference type="EMBL" id="JAPNUD010000011">
    <property type="protein sequence ID" value="MDA0640219.1"/>
    <property type="molecule type" value="Genomic_DNA"/>
</dbReference>
<protein>
    <submittedName>
        <fullName evidence="3">2-phospho-L-lactate transferase CofD family protein</fullName>
    </submittedName>
</protein>
<dbReference type="InterPro" id="IPR010119">
    <property type="entry name" value="Gluconeogen_factor"/>
</dbReference>
<keyword evidence="1" id="KW-0963">Cytoplasm</keyword>
<dbReference type="PANTHER" id="PTHR30135">
    <property type="entry name" value="UNCHARACTERIZED PROTEIN YVCK-RELATED"/>
    <property type="match status" value="1"/>
</dbReference>
<dbReference type="SUPFAM" id="SSF142338">
    <property type="entry name" value="CofD-like"/>
    <property type="match status" value="1"/>
</dbReference>
<proteinExistence type="predicted"/>